<sequence>MACIVNGKATGRHSAVVDTRHLIVVFYKPENYFRLEPSINGTQLAGHLPQIDRFAFNTKTTKSERQIRKKILTNLNYL</sequence>
<reference evidence="1 2" key="1">
    <citation type="journal article" date="2016" name="Front. Microbiol.">
        <title>Single-Cell (Meta-)Genomics of a Dimorphic Candidatus Thiomargarita nelsonii Reveals Genomic Plasticity.</title>
        <authorList>
            <person name="Flood B.E."/>
            <person name="Fliss P."/>
            <person name="Jones D.S."/>
            <person name="Dick G.J."/>
            <person name="Jain S."/>
            <person name="Kaster A.K."/>
            <person name="Winkel M."/>
            <person name="Mussmann M."/>
            <person name="Bailey J."/>
        </authorList>
    </citation>
    <scope>NUCLEOTIDE SEQUENCE [LARGE SCALE GENOMIC DNA]</scope>
    <source>
        <strain evidence="1">Hydrate Ridge</strain>
    </source>
</reference>
<proteinExistence type="predicted"/>
<organism evidence="1 2">
    <name type="scientific">Candidatus Thiomargarita nelsonii</name>
    <dbReference type="NCBI Taxonomy" id="1003181"/>
    <lineage>
        <taxon>Bacteria</taxon>
        <taxon>Pseudomonadati</taxon>
        <taxon>Pseudomonadota</taxon>
        <taxon>Gammaproteobacteria</taxon>
        <taxon>Thiotrichales</taxon>
        <taxon>Thiotrichaceae</taxon>
        <taxon>Thiomargarita</taxon>
    </lineage>
</organism>
<accession>A0A0A6S023</accession>
<keyword evidence="2" id="KW-1185">Reference proteome</keyword>
<name>A0A0A6S023_9GAMM</name>
<evidence type="ECO:0000313" key="1">
    <source>
        <dbReference type="EMBL" id="KHD06179.1"/>
    </source>
</evidence>
<protein>
    <submittedName>
        <fullName evidence="1">Uncharacterized protein</fullName>
    </submittedName>
</protein>
<evidence type="ECO:0000313" key="2">
    <source>
        <dbReference type="Proteomes" id="UP000030428"/>
    </source>
</evidence>
<gene>
    <name evidence="1" type="ORF">PN36_20630</name>
</gene>
<dbReference type="Proteomes" id="UP000030428">
    <property type="component" value="Unassembled WGS sequence"/>
</dbReference>
<comment type="caution">
    <text evidence="1">The sequence shown here is derived from an EMBL/GenBank/DDBJ whole genome shotgun (WGS) entry which is preliminary data.</text>
</comment>
<dbReference type="EMBL" id="JSZA02000090">
    <property type="protein sequence ID" value="KHD06179.1"/>
    <property type="molecule type" value="Genomic_DNA"/>
</dbReference>
<dbReference type="AlphaFoldDB" id="A0A0A6S023"/>